<dbReference type="PANTHER" id="PTHR43252:SF6">
    <property type="entry name" value="NEGATIVE TRANSCRIPTION REGULATOR PADR"/>
    <property type="match status" value="1"/>
</dbReference>
<feature type="domain" description="Transcription regulator PadR C-terminal" evidence="2">
    <location>
        <begin position="95"/>
        <end position="179"/>
    </location>
</feature>
<dbReference type="InterPro" id="IPR036388">
    <property type="entry name" value="WH-like_DNA-bd_sf"/>
</dbReference>
<dbReference type="EMBL" id="BARU01032457">
    <property type="protein sequence ID" value="GAH71313.1"/>
    <property type="molecule type" value="Genomic_DNA"/>
</dbReference>
<feature type="domain" description="Transcription regulator PadR N-terminal" evidence="1">
    <location>
        <begin position="7"/>
        <end position="78"/>
    </location>
</feature>
<dbReference type="EMBL" id="BARV01006831">
    <property type="protein sequence ID" value="GAI17236.1"/>
    <property type="molecule type" value="Genomic_DNA"/>
</dbReference>
<organism evidence="4">
    <name type="scientific">marine sediment metagenome</name>
    <dbReference type="NCBI Taxonomy" id="412755"/>
    <lineage>
        <taxon>unclassified sequences</taxon>
        <taxon>metagenomes</taxon>
        <taxon>ecological metagenomes</taxon>
    </lineage>
</organism>
<evidence type="ECO:0000259" key="2">
    <source>
        <dbReference type="Pfam" id="PF10400"/>
    </source>
</evidence>
<dbReference type="SUPFAM" id="SSF46785">
    <property type="entry name" value="Winged helix' DNA-binding domain"/>
    <property type="match status" value="1"/>
</dbReference>
<protein>
    <recommendedName>
        <fullName evidence="5">Transcription regulator PadR N-terminal domain-containing protein</fullName>
    </recommendedName>
</protein>
<evidence type="ECO:0008006" key="5">
    <source>
        <dbReference type="Google" id="ProtNLM"/>
    </source>
</evidence>
<comment type="caution">
    <text evidence="4">The sequence shown here is derived from an EMBL/GenBank/DDBJ whole genome shotgun (WGS) entry which is preliminary data.</text>
</comment>
<dbReference type="Gene3D" id="6.10.140.190">
    <property type="match status" value="1"/>
</dbReference>
<evidence type="ECO:0000313" key="3">
    <source>
        <dbReference type="EMBL" id="GAH71313.1"/>
    </source>
</evidence>
<evidence type="ECO:0000259" key="1">
    <source>
        <dbReference type="Pfam" id="PF03551"/>
    </source>
</evidence>
<dbReference type="InterPro" id="IPR018309">
    <property type="entry name" value="Tscrpt_reg_PadR_C"/>
</dbReference>
<reference evidence="4" key="1">
    <citation type="journal article" date="2014" name="Front. Microbiol.">
        <title>High frequency of phylogenetically diverse reductive dehalogenase-homologous genes in deep subseafloor sedimentary metagenomes.</title>
        <authorList>
            <person name="Kawai M."/>
            <person name="Futagami T."/>
            <person name="Toyoda A."/>
            <person name="Takaki Y."/>
            <person name="Nishi S."/>
            <person name="Hori S."/>
            <person name="Arai W."/>
            <person name="Tsubouchi T."/>
            <person name="Morono Y."/>
            <person name="Uchiyama I."/>
            <person name="Ito T."/>
            <person name="Fujiyama A."/>
            <person name="Inagaki F."/>
            <person name="Takami H."/>
        </authorList>
    </citation>
    <scope>NUCLEOTIDE SEQUENCE</scope>
    <source>
        <strain evidence="4">Expedition CK06-06</strain>
    </source>
</reference>
<name>X1MGM7_9ZZZZ</name>
<dbReference type="Gene3D" id="1.10.10.10">
    <property type="entry name" value="Winged helix-like DNA-binding domain superfamily/Winged helix DNA-binding domain"/>
    <property type="match status" value="1"/>
</dbReference>
<dbReference type="PANTHER" id="PTHR43252">
    <property type="entry name" value="TRANSCRIPTIONAL REGULATOR YQJI"/>
    <property type="match status" value="1"/>
</dbReference>
<dbReference type="Pfam" id="PF10400">
    <property type="entry name" value="Vir_act_alpha_C"/>
    <property type="match status" value="1"/>
</dbReference>
<dbReference type="InterPro" id="IPR005149">
    <property type="entry name" value="Tscrpt_reg_PadR_N"/>
</dbReference>
<proteinExistence type="predicted"/>
<gene>
    <name evidence="3" type="ORF">S03H2_51189</name>
    <name evidence="4" type="ORF">S06H3_13980</name>
</gene>
<dbReference type="InterPro" id="IPR036390">
    <property type="entry name" value="WH_DNA-bd_sf"/>
</dbReference>
<evidence type="ECO:0000313" key="4">
    <source>
        <dbReference type="EMBL" id="GAI17236.1"/>
    </source>
</evidence>
<accession>X1MGM7</accession>
<sequence>MSLGNALLGLLNHGPMTGYDLKKLLDHPIGFFWAAQLSQIYRELNTLEEKGLVKSEIISQEKRPDRKVYQLTKGGKETFLSWLNKFPDQLNEASRSRFLMRIFFSSKIKLDELAYEIKRYKKEIEEQLRYLNEVEQWIKDYSQEKKFKDDTFYWHLIVEKEYKSSVAGIEWADECLQLIEQKKRKKGGN</sequence>
<dbReference type="AlphaFoldDB" id="X1MGM7"/>
<dbReference type="Pfam" id="PF03551">
    <property type="entry name" value="PadR"/>
    <property type="match status" value="1"/>
</dbReference>